<gene>
    <name evidence="1" type="ORF">GCM10023349_28830</name>
</gene>
<evidence type="ECO:0000313" key="1">
    <source>
        <dbReference type="EMBL" id="GAA4708357.1"/>
    </source>
</evidence>
<dbReference type="Proteomes" id="UP001499974">
    <property type="component" value="Unassembled WGS sequence"/>
</dbReference>
<proteinExistence type="predicted"/>
<comment type="caution">
    <text evidence="1">The sequence shown here is derived from an EMBL/GenBank/DDBJ whole genome shotgun (WGS) entry which is preliminary data.</text>
</comment>
<name>A0ABP8XIU9_9ACTN</name>
<organism evidence="1 2">
    <name type="scientific">Nocardioides conyzicola</name>
    <dbReference type="NCBI Taxonomy" id="1651781"/>
    <lineage>
        <taxon>Bacteria</taxon>
        <taxon>Bacillati</taxon>
        <taxon>Actinomycetota</taxon>
        <taxon>Actinomycetes</taxon>
        <taxon>Propionibacteriales</taxon>
        <taxon>Nocardioidaceae</taxon>
        <taxon>Nocardioides</taxon>
    </lineage>
</organism>
<keyword evidence="2" id="KW-1185">Reference proteome</keyword>
<dbReference type="EMBL" id="BAABKM010000002">
    <property type="protein sequence ID" value="GAA4708357.1"/>
    <property type="molecule type" value="Genomic_DNA"/>
</dbReference>
<accession>A0ABP8XIU9</accession>
<protein>
    <submittedName>
        <fullName evidence="1">Uncharacterized protein</fullName>
    </submittedName>
</protein>
<evidence type="ECO:0000313" key="2">
    <source>
        <dbReference type="Proteomes" id="UP001499974"/>
    </source>
</evidence>
<reference evidence="2" key="1">
    <citation type="journal article" date="2019" name="Int. J. Syst. Evol. Microbiol.">
        <title>The Global Catalogue of Microorganisms (GCM) 10K type strain sequencing project: providing services to taxonomists for standard genome sequencing and annotation.</title>
        <authorList>
            <consortium name="The Broad Institute Genomics Platform"/>
            <consortium name="The Broad Institute Genome Sequencing Center for Infectious Disease"/>
            <person name="Wu L."/>
            <person name="Ma J."/>
        </authorList>
    </citation>
    <scope>NUCLEOTIDE SEQUENCE [LARGE SCALE GENOMIC DNA]</scope>
    <source>
        <strain evidence="2">JCM 18531</strain>
    </source>
</reference>
<sequence>MDCYGDLSIVSMFTAERVHPTGLPESWSLGTVLWALNSENNTQASSGPPDGGRFVDGVIETVPPPVAAAWQRSRQSRPGR</sequence>